<dbReference type="GO" id="GO:0006525">
    <property type="term" value="P:arginine metabolic process"/>
    <property type="evidence" value="ECO:0007669"/>
    <property type="project" value="TreeGrafter"/>
</dbReference>
<dbReference type="GO" id="GO:0000052">
    <property type="term" value="P:citrulline metabolic process"/>
    <property type="evidence" value="ECO:0007669"/>
    <property type="project" value="TreeGrafter"/>
</dbReference>
<dbReference type="GO" id="GO:0016597">
    <property type="term" value="F:amino acid binding"/>
    <property type="evidence" value="ECO:0007669"/>
    <property type="project" value="TreeGrafter"/>
</dbReference>
<comment type="caution">
    <text evidence="4">The sequence shown here is derived from an EMBL/GenBank/DDBJ whole genome shotgun (WGS) entry which is preliminary data.</text>
</comment>
<proteinExistence type="inferred from homology"/>
<sequence>MTPTSKAPEEAIEGGPGWGRSVLMCSPEHFDVTYSINVWMDPDVRVDSDRAWRQWEHLVSTLEAAGTEVRTVPAAPGLPDMVFTANAGLVDGTTFTPARMSKPERAPEIDHVRGRFEELGWTIEQPPAAPQEGAGDALPFDGRLVAGYGQRSSVSAYAGLRTRNGWAVTALELTDPRYYHIDLGFCPLGDRTAMVLPEAFTAAGRSALAELVEDPVVLTPEEGAAFCANAVVTGRTVVMPHCTPRLGRELERRGFEPAVCDVSEFGKAGGGCRCLTLALDVELDRAAAPFTAEVVG</sequence>
<reference evidence="4 5" key="1">
    <citation type="submission" date="2020-08" db="EMBL/GenBank/DDBJ databases">
        <title>Sequencing the genomes of 1000 actinobacteria strains.</title>
        <authorList>
            <person name="Klenk H.-P."/>
        </authorList>
    </citation>
    <scope>NUCLEOTIDE SEQUENCE [LARGE SCALE GENOMIC DNA]</scope>
    <source>
        <strain evidence="4 5">DSM 45272</strain>
    </source>
</reference>
<dbReference type="Gene3D" id="3.75.10.10">
    <property type="entry name" value="L-arginine/glycine Amidinotransferase, Chain A"/>
    <property type="match status" value="1"/>
</dbReference>
<evidence type="ECO:0000313" key="5">
    <source>
        <dbReference type="Proteomes" id="UP000580861"/>
    </source>
</evidence>
<comment type="similarity">
    <text evidence="1">Belongs to the DDAH family.</text>
</comment>
<dbReference type="Pfam" id="PF19420">
    <property type="entry name" value="DDAH_eukar"/>
    <property type="match status" value="1"/>
</dbReference>
<dbReference type="GO" id="GO:0016403">
    <property type="term" value="F:dimethylargininase activity"/>
    <property type="evidence" value="ECO:0007669"/>
    <property type="project" value="TreeGrafter"/>
</dbReference>
<evidence type="ECO:0000256" key="1">
    <source>
        <dbReference type="ARBA" id="ARBA00008532"/>
    </source>
</evidence>
<evidence type="ECO:0000256" key="3">
    <source>
        <dbReference type="PIRSR" id="PIRSR633199-1"/>
    </source>
</evidence>
<evidence type="ECO:0000256" key="2">
    <source>
        <dbReference type="ARBA" id="ARBA00022801"/>
    </source>
</evidence>
<keyword evidence="2 4" id="KW-0378">Hydrolase</keyword>
<dbReference type="GO" id="GO:0045429">
    <property type="term" value="P:positive regulation of nitric oxide biosynthetic process"/>
    <property type="evidence" value="ECO:0007669"/>
    <property type="project" value="TreeGrafter"/>
</dbReference>
<dbReference type="PANTHER" id="PTHR12737">
    <property type="entry name" value="DIMETHYLARGININE DIMETHYLAMINOHYDROLASE"/>
    <property type="match status" value="1"/>
</dbReference>
<dbReference type="PANTHER" id="PTHR12737:SF9">
    <property type="entry name" value="DIMETHYLARGININASE"/>
    <property type="match status" value="1"/>
</dbReference>
<gene>
    <name evidence="4" type="ORF">HDA45_001350</name>
</gene>
<dbReference type="Proteomes" id="UP000580861">
    <property type="component" value="Unassembled WGS sequence"/>
</dbReference>
<evidence type="ECO:0000313" key="4">
    <source>
        <dbReference type="EMBL" id="MBB5851263.1"/>
    </source>
</evidence>
<dbReference type="InterPro" id="IPR033199">
    <property type="entry name" value="DDAH-like"/>
</dbReference>
<protein>
    <submittedName>
        <fullName evidence="4">N-dimethylarginine dimethylaminohydrolase</fullName>
    </submittedName>
</protein>
<keyword evidence="5" id="KW-1185">Reference proteome</keyword>
<organism evidence="4 5">
    <name type="scientific">Amycolatopsis umgeniensis</name>
    <dbReference type="NCBI Taxonomy" id="336628"/>
    <lineage>
        <taxon>Bacteria</taxon>
        <taxon>Bacillati</taxon>
        <taxon>Actinomycetota</taxon>
        <taxon>Actinomycetes</taxon>
        <taxon>Pseudonocardiales</taxon>
        <taxon>Pseudonocardiaceae</taxon>
        <taxon>Amycolatopsis</taxon>
    </lineage>
</organism>
<dbReference type="RefSeq" id="WP_184892889.1">
    <property type="nucleotide sequence ID" value="NZ_JACHMX010000001.1"/>
</dbReference>
<feature type="active site" description="Proton donor" evidence="3">
    <location>
        <position position="180"/>
    </location>
</feature>
<name>A0A841AWI7_9PSEU</name>
<dbReference type="SUPFAM" id="SSF55909">
    <property type="entry name" value="Pentein"/>
    <property type="match status" value="1"/>
</dbReference>
<dbReference type="EMBL" id="JACHMX010000001">
    <property type="protein sequence ID" value="MBB5851263.1"/>
    <property type="molecule type" value="Genomic_DNA"/>
</dbReference>
<accession>A0A841AWI7</accession>
<feature type="active site" description="Nucleophile" evidence="3">
    <location>
        <position position="274"/>
    </location>
</feature>
<dbReference type="AlphaFoldDB" id="A0A841AWI7"/>